<dbReference type="InterPro" id="IPR036770">
    <property type="entry name" value="Ankyrin_rpt-contain_sf"/>
</dbReference>
<gene>
    <name evidence="18" type="ORF">MAR_027219</name>
</gene>
<comment type="subcellular location">
    <subcellularLocation>
        <location evidence="1">Cell membrane</location>
        <topology evidence="1">Multi-pass membrane protein</topology>
    </subcellularLocation>
</comment>
<keyword evidence="9 16" id="KW-1133">Transmembrane helix</keyword>
<feature type="coiled-coil region" evidence="14">
    <location>
        <begin position="444"/>
        <end position="471"/>
    </location>
</feature>
<evidence type="ECO:0000256" key="8">
    <source>
        <dbReference type="ARBA" id="ARBA00022837"/>
    </source>
</evidence>
<evidence type="ECO:0000256" key="16">
    <source>
        <dbReference type="SAM" id="Phobius"/>
    </source>
</evidence>
<accession>A0ABY7EX86</accession>
<evidence type="ECO:0000256" key="11">
    <source>
        <dbReference type="ARBA" id="ARBA00023136"/>
    </source>
</evidence>
<feature type="transmembrane region" description="Helical" evidence="16">
    <location>
        <begin position="331"/>
        <end position="355"/>
    </location>
</feature>
<dbReference type="EMBL" id="CP111019">
    <property type="protein sequence ID" value="WAR13039.1"/>
    <property type="molecule type" value="Genomic_DNA"/>
</dbReference>
<keyword evidence="8" id="KW-0106">Calcium</keyword>
<dbReference type="InterPro" id="IPR005821">
    <property type="entry name" value="Ion_trans_dom"/>
</dbReference>
<feature type="domain" description="Ion transport" evidence="17">
    <location>
        <begin position="256"/>
        <end position="369"/>
    </location>
</feature>
<feature type="transmembrane region" description="Helical" evidence="16">
    <location>
        <begin position="271"/>
        <end position="290"/>
    </location>
</feature>
<keyword evidence="19" id="KW-1185">Reference proteome</keyword>
<keyword evidence="12" id="KW-0407">Ion channel</keyword>
<evidence type="ECO:0000256" key="14">
    <source>
        <dbReference type="SAM" id="Coils"/>
    </source>
</evidence>
<dbReference type="Pfam" id="PF00520">
    <property type="entry name" value="Ion_trans"/>
    <property type="match status" value="1"/>
</dbReference>
<evidence type="ECO:0000256" key="10">
    <source>
        <dbReference type="ARBA" id="ARBA00023065"/>
    </source>
</evidence>
<evidence type="ECO:0000313" key="18">
    <source>
        <dbReference type="EMBL" id="WAR13039.1"/>
    </source>
</evidence>
<sequence length="547" mass="61195">MPVVKNKAREGGQLRRKQRKETGNSDSDIELEDLDRLLRSERSLSLAAGLGNSAGSDDFHTEVAKKTRALSIGRQEAETEVYTDELVRKTGDLDKALIYVLQHLKIESKIQVMVNSLIHRGANTSTADESLKTPLHFAVERGLKGVAGKLLENDAYSHSRDKNKRLALGTALNEEKDELAALLLAYMPNKLYALKTVLSVLDCMIEPQGSADSIRVYYGVLEADESGRPPDHPQFQHTDKSCMQVIAKQGNKSGAYAQILFRILAYDFMQFGLVFLVILLAFSVSFYLALRGDSGLNVHDETSTFWGILFVGVRSLTEAAPVVEYTGDNGYGTVSVILMLCFLFTCIVILLNILIAQLTDTYQKVQQDAQRGLEANRAWIVSRVELNSFVFGHRYLNRNTYYEPSQDIEDMKSVLDKWESPPLNEISKYVRDVWESIDSHRLSLLTVQQRLARQENTLRDIQEKLGSLVKASGSSVEWPQFNRSVQPTGVGRESWRARTGQATNLPSTVPKEDFDSLIRDLSGGIPEDEVDNILKESNVITKESANI</sequence>
<keyword evidence="14" id="KW-0175">Coiled coil</keyword>
<keyword evidence="10" id="KW-0406">Ion transport</keyword>
<protein>
    <recommendedName>
        <fullName evidence="17">Ion transport domain-containing protein</fullName>
    </recommendedName>
</protein>
<name>A0ABY7EX86_MYAAR</name>
<dbReference type="Gene3D" id="1.25.40.20">
    <property type="entry name" value="Ankyrin repeat-containing domain"/>
    <property type="match status" value="1"/>
</dbReference>
<keyword evidence="4" id="KW-0109">Calcium transport</keyword>
<feature type="region of interest" description="Disordered" evidence="15">
    <location>
        <begin position="1"/>
        <end position="28"/>
    </location>
</feature>
<dbReference type="Gene3D" id="1.10.287.70">
    <property type="match status" value="1"/>
</dbReference>
<organism evidence="18 19">
    <name type="scientific">Mya arenaria</name>
    <name type="common">Soft-shell clam</name>
    <dbReference type="NCBI Taxonomy" id="6604"/>
    <lineage>
        <taxon>Eukaryota</taxon>
        <taxon>Metazoa</taxon>
        <taxon>Spiralia</taxon>
        <taxon>Lophotrochozoa</taxon>
        <taxon>Mollusca</taxon>
        <taxon>Bivalvia</taxon>
        <taxon>Autobranchia</taxon>
        <taxon>Heteroconchia</taxon>
        <taxon>Euheterodonta</taxon>
        <taxon>Imparidentia</taxon>
        <taxon>Neoheterodontei</taxon>
        <taxon>Myida</taxon>
        <taxon>Myoidea</taxon>
        <taxon>Myidae</taxon>
        <taxon>Mya</taxon>
    </lineage>
</organism>
<dbReference type="InterPro" id="IPR002110">
    <property type="entry name" value="Ankyrin_rpt"/>
</dbReference>
<proteinExistence type="predicted"/>
<evidence type="ECO:0000313" key="19">
    <source>
        <dbReference type="Proteomes" id="UP001164746"/>
    </source>
</evidence>
<evidence type="ECO:0000256" key="15">
    <source>
        <dbReference type="SAM" id="MobiDB-lite"/>
    </source>
</evidence>
<keyword evidence="6 16" id="KW-0812">Transmembrane</keyword>
<evidence type="ECO:0000256" key="4">
    <source>
        <dbReference type="ARBA" id="ARBA00022568"/>
    </source>
</evidence>
<dbReference type="PANTHER" id="PTHR10582:SF2">
    <property type="entry name" value="INACTIVE"/>
    <property type="match status" value="1"/>
</dbReference>
<keyword evidence="2" id="KW-0813">Transport</keyword>
<dbReference type="InterPro" id="IPR024862">
    <property type="entry name" value="TRPV"/>
</dbReference>
<evidence type="ECO:0000256" key="12">
    <source>
        <dbReference type="ARBA" id="ARBA00023303"/>
    </source>
</evidence>
<evidence type="ECO:0000256" key="7">
    <source>
        <dbReference type="ARBA" id="ARBA00022737"/>
    </source>
</evidence>
<evidence type="ECO:0000259" key="17">
    <source>
        <dbReference type="Pfam" id="PF00520"/>
    </source>
</evidence>
<evidence type="ECO:0000256" key="13">
    <source>
        <dbReference type="PROSITE-ProRule" id="PRU00023"/>
    </source>
</evidence>
<evidence type="ECO:0000256" key="5">
    <source>
        <dbReference type="ARBA" id="ARBA00022673"/>
    </source>
</evidence>
<evidence type="ECO:0000256" key="3">
    <source>
        <dbReference type="ARBA" id="ARBA00022475"/>
    </source>
</evidence>
<reference evidence="18" key="1">
    <citation type="submission" date="2022-11" db="EMBL/GenBank/DDBJ databases">
        <title>Centuries of genome instability and evolution in soft-shell clam transmissible cancer (bioRxiv).</title>
        <authorList>
            <person name="Hart S.F.M."/>
            <person name="Yonemitsu M.A."/>
            <person name="Giersch R.M."/>
            <person name="Beal B.F."/>
            <person name="Arriagada G."/>
            <person name="Davis B.W."/>
            <person name="Ostrander E.A."/>
            <person name="Goff S.P."/>
            <person name="Metzger M.J."/>
        </authorList>
    </citation>
    <scope>NUCLEOTIDE SEQUENCE</scope>
    <source>
        <strain evidence="18">MELC-2E11</strain>
        <tissue evidence="18">Siphon/mantle</tissue>
    </source>
</reference>
<keyword evidence="3" id="KW-1003">Cell membrane</keyword>
<keyword evidence="5" id="KW-0107">Calcium channel</keyword>
<dbReference type="PROSITE" id="PS50088">
    <property type="entry name" value="ANK_REPEAT"/>
    <property type="match status" value="1"/>
</dbReference>
<evidence type="ECO:0000256" key="1">
    <source>
        <dbReference type="ARBA" id="ARBA00004651"/>
    </source>
</evidence>
<keyword evidence="7" id="KW-0677">Repeat</keyword>
<feature type="repeat" description="ANK" evidence="13">
    <location>
        <begin position="130"/>
        <end position="162"/>
    </location>
</feature>
<evidence type="ECO:0000256" key="2">
    <source>
        <dbReference type="ARBA" id="ARBA00022448"/>
    </source>
</evidence>
<evidence type="ECO:0000256" key="9">
    <source>
        <dbReference type="ARBA" id="ARBA00022989"/>
    </source>
</evidence>
<keyword evidence="11 16" id="KW-0472">Membrane</keyword>
<dbReference type="PANTHER" id="PTHR10582">
    <property type="entry name" value="TRANSIENT RECEPTOR POTENTIAL ION CHANNEL PROTEIN"/>
    <property type="match status" value="1"/>
</dbReference>
<evidence type="ECO:0000256" key="6">
    <source>
        <dbReference type="ARBA" id="ARBA00022692"/>
    </source>
</evidence>
<keyword evidence="13" id="KW-0040">ANK repeat</keyword>
<dbReference type="SUPFAM" id="SSF48403">
    <property type="entry name" value="Ankyrin repeat"/>
    <property type="match status" value="1"/>
</dbReference>
<dbReference type="Proteomes" id="UP001164746">
    <property type="component" value="Chromosome 8"/>
</dbReference>